<dbReference type="Pfam" id="PF00211">
    <property type="entry name" value="Guanylate_cyc"/>
    <property type="match status" value="1"/>
</dbReference>
<gene>
    <name evidence="3" type="primary">cyaA_1</name>
    <name evidence="3" type="ORF">GALL_07290</name>
</gene>
<protein>
    <submittedName>
        <fullName evidence="3">Adenylate cyclase 1</fullName>
        <ecNumber evidence="3">4.6.1.1</ecNumber>
    </submittedName>
</protein>
<dbReference type="CDD" id="cd07302">
    <property type="entry name" value="CHD"/>
    <property type="match status" value="1"/>
</dbReference>
<dbReference type="SUPFAM" id="SSF55073">
    <property type="entry name" value="Nucleotide cyclase"/>
    <property type="match status" value="1"/>
</dbReference>
<evidence type="ECO:0000256" key="1">
    <source>
        <dbReference type="SAM" id="Phobius"/>
    </source>
</evidence>
<evidence type="ECO:0000313" key="3">
    <source>
        <dbReference type="EMBL" id="OIR19845.1"/>
    </source>
</evidence>
<dbReference type="PANTHER" id="PTHR43081">
    <property type="entry name" value="ADENYLATE CYCLASE, TERMINAL-DIFFERENTIATION SPECIFIC-RELATED"/>
    <property type="match status" value="1"/>
</dbReference>
<dbReference type="PROSITE" id="PS50125">
    <property type="entry name" value="GUANYLATE_CYCLASE_2"/>
    <property type="match status" value="1"/>
</dbReference>
<dbReference type="PROSITE" id="PS50297">
    <property type="entry name" value="ANK_REP_REGION"/>
    <property type="match status" value="1"/>
</dbReference>
<name>A0A1J5TTR4_9ZZZZ</name>
<dbReference type="InterPro" id="IPR029787">
    <property type="entry name" value="Nucleotide_cyclase"/>
</dbReference>
<feature type="transmembrane region" description="Helical" evidence="1">
    <location>
        <begin position="38"/>
        <end position="55"/>
    </location>
</feature>
<accession>A0A1J5TTR4</accession>
<dbReference type="InterPro" id="IPR050697">
    <property type="entry name" value="Adenylyl/Guanylyl_Cyclase_3/4"/>
</dbReference>
<dbReference type="AlphaFoldDB" id="A0A1J5TTR4"/>
<reference evidence="3" key="1">
    <citation type="submission" date="2016-10" db="EMBL/GenBank/DDBJ databases">
        <title>Sequence of Gallionella enrichment culture.</title>
        <authorList>
            <person name="Poehlein A."/>
            <person name="Muehling M."/>
            <person name="Daniel R."/>
        </authorList>
    </citation>
    <scope>NUCLEOTIDE SEQUENCE</scope>
</reference>
<dbReference type="GO" id="GO:0006171">
    <property type="term" value="P:cAMP biosynthetic process"/>
    <property type="evidence" value="ECO:0007669"/>
    <property type="project" value="TreeGrafter"/>
</dbReference>
<dbReference type="InterPro" id="IPR001054">
    <property type="entry name" value="A/G_cyclase"/>
</dbReference>
<sequence length="446" mass="48642">MRLNIKSTEVWLLLIVSLMALGANLPDNLIGNALDRNLLLVVLSVTVFIALFRYLKLMLFLSVSILAIGANLPDQLAAQLGISRPAMIVASGMLVVVALLYKLYQQRRPAGEATAHEGVSEATMEVPVSVSHLRDTLDSRLSIISAIRNGDFAALHQLLISDVEVNFSQDGQIPLFLAIEKGNADIVLLLLIHGAKLRIRNQYGQTPTDLALKLRFARIAKILHYAETQNMAIQNRAVYSSQQTRKMAVLFADICGSTALYDQLGNEAALNMITRTLNLLKQEVASHKGTLIKTIGDEIMCTFPNAARAAQAARAMHLVLEAEKPGGEQPIAVRIGLHFGDVILKANDVFGDTVNIAARIASITRARQIMTTQEVIDVLPPELGHKAIPITRASFRGKQDALEVFQLVWEADDTQTRRIGDSTSRRPDAGSGTLDMQHNALATAPI</sequence>
<keyword evidence="1" id="KW-0472">Membrane</keyword>
<dbReference type="SMART" id="SM00044">
    <property type="entry name" value="CYCc"/>
    <property type="match status" value="1"/>
</dbReference>
<proteinExistence type="predicted"/>
<dbReference type="GO" id="GO:0035556">
    <property type="term" value="P:intracellular signal transduction"/>
    <property type="evidence" value="ECO:0007669"/>
    <property type="project" value="InterPro"/>
</dbReference>
<dbReference type="SMART" id="SM00248">
    <property type="entry name" value="ANK"/>
    <property type="match status" value="2"/>
</dbReference>
<dbReference type="SUPFAM" id="SSF48403">
    <property type="entry name" value="Ankyrin repeat"/>
    <property type="match status" value="1"/>
</dbReference>
<dbReference type="Pfam" id="PF12796">
    <property type="entry name" value="Ank_2"/>
    <property type="match status" value="1"/>
</dbReference>
<organism evidence="3">
    <name type="scientific">mine drainage metagenome</name>
    <dbReference type="NCBI Taxonomy" id="410659"/>
    <lineage>
        <taxon>unclassified sequences</taxon>
        <taxon>metagenomes</taxon>
        <taxon>ecological metagenomes</taxon>
    </lineage>
</organism>
<feature type="domain" description="Guanylate cyclase" evidence="2">
    <location>
        <begin position="248"/>
        <end position="361"/>
    </location>
</feature>
<dbReference type="EC" id="4.6.1.1" evidence="3"/>
<keyword evidence="1" id="KW-1133">Transmembrane helix</keyword>
<dbReference type="GO" id="GO:0004016">
    <property type="term" value="F:adenylate cyclase activity"/>
    <property type="evidence" value="ECO:0007669"/>
    <property type="project" value="UniProtKB-EC"/>
</dbReference>
<dbReference type="InterPro" id="IPR036770">
    <property type="entry name" value="Ankyrin_rpt-contain_sf"/>
</dbReference>
<dbReference type="EMBL" id="MLJW01000001">
    <property type="protein sequence ID" value="OIR19845.1"/>
    <property type="molecule type" value="Genomic_DNA"/>
</dbReference>
<dbReference type="Gene3D" id="1.25.40.20">
    <property type="entry name" value="Ankyrin repeat-containing domain"/>
    <property type="match status" value="1"/>
</dbReference>
<dbReference type="PROSITE" id="PS50088">
    <property type="entry name" value="ANK_REPEAT"/>
    <property type="match status" value="1"/>
</dbReference>
<keyword evidence="1" id="KW-0812">Transmembrane</keyword>
<evidence type="ECO:0000259" key="2">
    <source>
        <dbReference type="PROSITE" id="PS50125"/>
    </source>
</evidence>
<dbReference type="Gene3D" id="3.30.70.1230">
    <property type="entry name" value="Nucleotide cyclase"/>
    <property type="match status" value="1"/>
</dbReference>
<feature type="transmembrane region" description="Helical" evidence="1">
    <location>
        <begin position="86"/>
        <end position="104"/>
    </location>
</feature>
<dbReference type="InterPro" id="IPR002110">
    <property type="entry name" value="Ankyrin_rpt"/>
</dbReference>
<keyword evidence="3" id="KW-0456">Lyase</keyword>
<comment type="caution">
    <text evidence="3">The sequence shown here is derived from an EMBL/GenBank/DDBJ whole genome shotgun (WGS) entry which is preliminary data.</text>
</comment>
<dbReference type="PANTHER" id="PTHR43081:SF19">
    <property type="entry name" value="PH-SENSITIVE ADENYLATE CYCLASE RV1264"/>
    <property type="match status" value="1"/>
</dbReference>